<dbReference type="InterPro" id="IPR037047">
    <property type="entry name" value="PITH_dom_sf"/>
</dbReference>
<dbReference type="GO" id="GO:0045654">
    <property type="term" value="P:positive regulation of megakaryocyte differentiation"/>
    <property type="evidence" value="ECO:0007669"/>
    <property type="project" value="UniProtKB-ARBA"/>
</dbReference>
<dbReference type="InterPro" id="IPR008979">
    <property type="entry name" value="Galactose-bd-like_sf"/>
</dbReference>
<dbReference type="GO" id="GO:0080090">
    <property type="term" value="P:regulation of primary metabolic process"/>
    <property type="evidence" value="ECO:0007669"/>
    <property type="project" value="UniProtKB-ARBA"/>
</dbReference>
<dbReference type="OrthoDB" id="2635at2759"/>
<name>A0A7M7RCX3_STRPU</name>
<evidence type="ECO:0000313" key="4">
    <source>
        <dbReference type="Proteomes" id="UP000007110"/>
    </source>
</evidence>
<dbReference type="GeneID" id="577654"/>
<evidence type="ECO:0000313" key="3">
    <source>
        <dbReference type="EnsemblMetazoa" id="XP_781152"/>
    </source>
</evidence>
<reference evidence="3" key="2">
    <citation type="submission" date="2021-01" db="UniProtKB">
        <authorList>
            <consortium name="EnsemblMetazoa"/>
        </authorList>
    </citation>
    <scope>IDENTIFICATION</scope>
</reference>
<dbReference type="KEGG" id="spu:577654"/>
<keyword evidence="4" id="KW-1185">Reference proteome</keyword>
<dbReference type="PANTHER" id="PTHR12175:SF1">
    <property type="entry name" value="PITH DOMAIN-CONTAINING PROTEIN 1"/>
    <property type="match status" value="1"/>
</dbReference>
<feature type="domain" description="PITH" evidence="2">
    <location>
        <begin position="17"/>
        <end position="189"/>
    </location>
</feature>
<dbReference type="Pfam" id="PF06201">
    <property type="entry name" value="PITH"/>
    <property type="match status" value="1"/>
</dbReference>
<dbReference type="PANTHER" id="PTHR12175">
    <property type="entry name" value="AD039 HT014 THIOREDOXIN FAMILY TRP26"/>
    <property type="match status" value="1"/>
</dbReference>
<dbReference type="InterPro" id="IPR045099">
    <property type="entry name" value="PITH1-like"/>
</dbReference>
<dbReference type="EnsemblMetazoa" id="XM_776059">
    <property type="protein sequence ID" value="XP_781152"/>
    <property type="gene ID" value="LOC577654"/>
</dbReference>
<dbReference type="GO" id="GO:0060255">
    <property type="term" value="P:regulation of macromolecule metabolic process"/>
    <property type="evidence" value="ECO:0007669"/>
    <property type="project" value="UniProtKB-ARBA"/>
</dbReference>
<dbReference type="SUPFAM" id="SSF49785">
    <property type="entry name" value="Galactose-binding domain-like"/>
    <property type="match status" value="1"/>
</dbReference>
<dbReference type="OMA" id="RLVFKPW"/>
<evidence type="ECO:0000256" key="1">
    <source>
        <dbReference type="ARBA" id="ARBA00025788"/>
    </source>
</evidence>
<dbReference type="InParanoid" id="A0A7M7RCX3"/>
<reference evidence="4" key="1">
    <citation type="submission" date="2015-02" db="EMBL/GenBank/DDBJ databases">
        <title>Genome sequencing for Strongylocentrotus purpuratus.</title>
        <authorList>
            <person name="Murali S."/>
            <person name="Liu Y."/>
            <person name="Vee V."/>
            <person name="English A."/>
            <person name="Wang M."/>
            <person name="Skinner E."/>
            <person name="Han Y."/>
            <person name="Muzny D.M."/>
            <person name="Worley K.C."/>
            <person name="Gibbs R.A."/>
        </authorList>
    </citation>
    <scope>NUCLEOTIDE SEQUENCE</scope>
</reference>
<dbReference type="CTD" id="57095"/>
<dbReference type="Gene3D" id="2.60.120.470">
    <property type="entry name" value="PITH domain"/>
    <property type="match status" value="1"/>
</dbReference>
<dbReference type="FunFam" id="2.60.120.470:FF:000002">
    <property type="entry name" value="PITH domain-containing protein 1"/>
    <property type="match status" value="1"/>
</dbReference>
<dbReference type="FunCoup" id="A0A7M7RCX3">
    <property type="interactions" value="1961"/>
</dbReference>
<protein>
    <recommendedName>
        <fullName evidence="2">PITH domain-containing protein</fullName>
    </recommendedName>
</protein>
<sequence length="208" mass="23740">MSHGHSHGCGGHDDHDHDNPDRGALFSLYTKIDTERLECLNEVTDGSGKLVFKPWDERLDFSKFVESDDDEELLFNIPFTGNVKLKGIIVIGGEDDSHPSEMKLYKNRPHMTFDDVQSDPDQMIEMHRDSTGELDYATKAARFFNVNHLSIHFSKNFGAETSKIYYIGLKGEFTEAPRQGILMVNYEAVANPKDHKTDLRDNVQHQIR</sequence>
<dbReference type="InterPro" id="IPR010400">
    <property type="entry name" value="PITH_dom"/>
</dbReference>
<proteinExistence type="inferred from homology"/>
<dbReference type="PROSITE" id="PS51532">
    <property type="entry name" value="PITH"/>
    <property type="match status" value="1"/>
</dbReference>
<dbReference type="GO" id="GO:0005737">
    <property type="term" value="C:cytoplasm"/>
    <property type="evidence" value="ECO:0007669"/>
    <property type="project" value="UniProtKB-ARBA"/>
</dbReference>
<dbReference type="RefSeq" id="XP_781152.1">
    <property type="nucleotide sequence ID" value="XM_776059.5"/>
</dbReference>
<dbReference type="GO" id="GO:0005634">
    <property type="term" value="C:nucleus"/>
    <property type="evidence" value="ECO:0000318"/>
    <property type="project" value="GO_Central"/>
</dbReference>
<evidence type="ECO:0000259" key="2">
    <source>
        <dbReference type="PROSITE" id="PS51532"/>
    </source>
</evidence>
<dbReference type="Proteomes" id="UP000007110">
    <property type="component" value="Unassembled WGS sequence"/>
</dbReference>
<comment type="similarity">
    <text evidence="1">Belongs to the PITHD1 family.</text>
</comment>
<accession>A0A7M7RCX3</accession>
<organism evidence="3 4">
    <name type="scientific">Strongylocentrotus purpuratus</name>
    <name type="common">Purple sea urchin</name>
    <dbReference type="NCBI Taxonomy" id="7668"/>
    <lineage>
        <taxon>Eukaryota</taxon>
        <taxon>Metazoa</taxon>
        <taxon>Echinodermata</taxon>
        <taxon>Eleutherozoa</taxon>
        <taxon>Echinozoa</taxon>
        <taxon>Echinoidea</taxon>
        <taxon>Euechinoidea</taxon>
        <taxon>Echinacea</taxon>
        <taxon>Camarodonta</taxon>
        <taxon>Echinidea</taxon>
        <taxon>Strongylocentrotidae</taxon>
        <taxon>Strongylocentrotus</taxon>
    </lineage>
</organism>
<dbReference type="AlphaFoldDB" id="A0A7M7RCX3"/>